<dbReference type="PANTHER" id="PTHR23216">
    <property type="entry name" value="NUCLEOLAR AND COILED-BODY PHOSPHOPROTEIN 1"/>
    <property type="match status" value="1"/>
</dbReference>
<dbReference type="Pfam" id="PF05022">
    <property type="entry name" value="SRP40_C"/>
    <property type="match status" value="1"/>
</dbReference>
<feature type="region of interest" description="Disordered" evidence="1">
    <location>
        <begin position="50"/>
        <end position="156"/>
    </location>
</feature>
<protein>
    <submittedName>
        <fullName evidence="3">Jun-like transcription factor</fullName>
    </submittedName>
</protein>
<dbReference type="AlphaFoldDB" id="A0A9W7Y1U0"/>
<gene>
    <name evidence="3" type="primary">SRP40</name>
    <name evidence="3" type="ORF">LPJ53_000536</name>
</gene>
<evidence type="ECO:0000256" key="1">
    <source>
        <dbReference type="SAM" id="MobiDB-lite"/>
    </source>
</evidence>
<dbReference type="EMBL" id="JANBOJ010000008">
    <property type="protein sequence ID" value="KAJ1725309.1"/>
    <property type="molecule type" value="Genomic_DNA"/>
</dbReference>
<proteinExistence type="predicted"/>
<dbReference type="GO" id="GO:0005654">
    <property type="term" value="C:nucleoplasm"/>
    <property type="evidence" value="ECO:0007669"/>
    <property type="project" value="TreeGrafter"/>
</dbReference>
<dbReference type="PANTHER" id="PTHR23216:SF1">
    <property type="entry name" value="NUCLEOLAR AND COILED-BODY PHOSPHOPROTEIN 1"/>
    <property type="match status" value="1"/>
</dbReference>
<reference evidence="3" key="1">
    <citation type="submission" date="2022-07" db="EMBL/GenBank/DDBJ databases">
        <title>Phylogenomic reconstructions and comparative analyses of Kickxellomycotina fungi.</title>
        <authorList>
            <person name="Reynolds N.K."/>
            <person name="Stajich J.E."/>
            <person name="Barry K."/>
            <person name="Grigoriev I.V."/>
            <person name="Crous P."/>
            <person name="Smith M.E."/>
        </authorList>
    </citation>
    <scope>NUCLEOTIDE SEQUENCE</scope>
    <source>
        <strain evidence="3">NBRC 32514</strain>
    </source>
</reference>
<evidence type="ECO:0000259" key="2">
    <source>
        <dbReference type="Pfam" id="PF05022"/>
    </source>
</evidence>
<organism evidence="3 4">
    <name type="scientific">Coemansia erecta</name>
    <dbReference type="NCBI Taxonomy" id="147472"/>
    <lineage>
        <taxon>Eukaryota</taxon>
        <taxon>Fungi</taxon>
        <taxon>Fungi incertae sedis</taxon>
        <taxon>Zoopagomycota</taxon>
        <taxon>Kickxellomycotina</taxon>
        <taxon>Kickxellomycetes</taxon>
        <taxon>Kickxellales</taxon>
        <taxon>Kickxellaceae</taxon>
        <taxon>Coemansia</taxon>
    </lineage>
</organism>
<accession>A0A9W7Y1U0</accession>
<dbReference type="InterPro" id="IPR007718">
    <property type="entry name" value="Srp40_C"/>
</dbReference>
<dbReference type="Proteomes" id="UP001149813">
    <property type="component" value="Unassembled WGS sequence"/>
</dbReference>
<evidence type="ECO:0000313" key="3">
    <source>
        <dbReference type="EMBL" id="KAJ1725309.1"/>
    </source>
</evidence>
<feature type="compositionally biased region" description="Polar residues" evidence="1">
    <location>
        <begin position="97"/>
        <end position="106"/>
    </location>
</feature>
<feature type="compositionally biased region" description="Low complexity" evidence="1">
    <location>
        <begin position="70"/>
        <end position="96"/>
    </location>
</feature>
<name>A0A9W7Y1U0_9FUNG</name>
<comment type="caution">
    <text evidence="3">The sequence shown here is derived from an EMBL/GenBank/DDBJ whole genome shotgun (WGS) entry which is preliminary data.</text>
</comment>
<sequence length="228" mass="24534">MVKKTQASDLAKAHAFLVDCGLETAVTTLVAESAQVGKKDKVVQRFFESVVMQGAESKDKKRAVKKESSSSESESSSSSSDSSSSSSSSSSSASESVAGTSATNTSTKDEGPSKKRKVSSEVPSNHTSELHKGTPTNTNQPPKHGETNNGPKVPFCRVRPEDVVYADDRLKDNRYMSKGGVENDFGYKAHRDLIVTRGKGFTKEKNKKKRGSYSGGKITMVSHSIKFD</sequence>
<keyword evidence="4" id="KW-1185">Reference proteome</keyword>
<dbReference type="GO" id="GO:0005730">
    <property type="term" value="C:nucleolus"/>
    <property type="evidence" value="ECO:0007669"/>
    <property type="project" value="InterPro"/>
</dbReference>
<dbReference type="OrthoDB" id="5599646at2759"/>
<evidence type="ECO:0000313" key="4">
    <source>
        <dbReference type="Proteomes" id="UP001149813"/>
    </source>
</evidence>
<dbReference type="InterPro" id="IPR039191">
    <property type="entry name" value="Nopp140-like"/>
</dbReference>
<feature type="domain" description="Srp40 C-terminal" evidence="2">
    <location>
        <begin position="154"/>
        <end position="227"/>
    </location>
</feature>